<sequence>MNNNLAIEMKNITMIFNKKIIANNNINLKVKKGEIHAIIGENGAGKSTLMSILFGLYNPTFGEIFINGKSQIITNPVKANKLGIGMVHQHFKLIETYPFWKNISLGSEQTFLKFFINKQKTIKKITEIMNKYNLNIDLNKKPINSSVASQQKAEILKALYKESNILIFDEPTAVLTPNEIDGFLEVLLNLKKMGKTIVFITHKMAEIKKVADTATVLRNGEVVGEFDVKSTTVEQFATSMVGRKLKEVHVNYKEIKKDVILSIENLSMQNHNNHKITALKDFSLEISKGEIVSISGVEGNGQLELVNAITGLSKIKKGKIFIKNNLINKASVTKRYHKYKISHIPEDRHKHGLVLNNNLIDNMVLQDISQKKFSKFGFINFNAVQEYGQNIVKKYDVRNSQSGYAIARQLSGGNQQKAIVGRELERESDLIVIFQPTRGLDIGSIEFIHSEILKAKEKGKAILLISYELSEIIALSDRVIVLNSGNKVGELKGKEINIDKIGLMMMGERI</sequence>
<dbReference type="InterPro" id="IPR050107">
    <property type="entry name" value="ABC_carbohydrate_import_ATPase"/>
</dbReference>
<dbReference type="SUPFAM" id="SSF52540">
    <property type="entry name" value="P-loop containing nucleoside triphosphate hydrolases"/>
    <property type="match status" value="2"/>
</dbReference>
<keyword evidence="1" id="KW-0547">Nucleotide-binding</keyword>
<gene>
    <name evidence="4" type="ORF">SLITO_v1c03260</name>
</gene>
<dbReference type="OrthoDB" id="9771863at2"/>
<name>A0A0K1W1C4_9MOLU</name>
<dbReference type="InterPro" id="IPR003593">
    <property type="entry name" value="AAA+_ATPase"/>
</dbReference>
<reference evidence="4 5" key="1">
    <citation type="journal article" date="2015" name="Genome Announc.">
        <title>Complete Genome Sequence of Spiroplasma litorale TN-1T (DSM 21781), a Bacterium Isolated from a Green-Eyed Horsefly (Tabanus nigrovittatus).</title>
        <authorList>
            <person name="Lo W.S."/>
            <person name="Lai Y.C."/>
            <person name="Lien Y.W."/>
            <person name="Wang T.H."/>
            <person name="Kuo C.H."/>
        </authorList>
    </citation>
    <scope>NUCLEOTIDE SEQUENCE [LARGE SCALE GENOMIC DNA]</scope>
    <source>
        <strain evidence="4 5">TN-1</strain>
    </source>
</reference>
<accession>A0A0K1W1C4</accession>
<dbReference type="PATRIC" id="fig|216942.3.peg.329"/>
<dbReference type="Pfam" id="PF00005">
    <property type="entry name" value="ABC_tran"/>
    <property type="match status" value="2"/>
</dbReference>
<proteinExistence type="predicted"/>
<dbReference type="GO" id="GO:0016887">
    <property type="term" value="F:ATP hydrolysis activity"/>
    <property type="evidence" value="ECO:0007669"/>
    <property type="project" value="InterPro"/>
</dbReference>
<dbReference type="InterPro" id="IPR003439">
    <property type="entry name" value="ABC_transporter-like_ATP-bd"/>
</dbReference>
<dbReference type="Gene3D" id="3.40.50.300">
    <property type="entry name" value="P-loop containing nucleotide triphosphate hydrolases"/>
    <property type="match status" value="2"/>
</dbReference>
<dbReference type="KEGG" id="sll:SLITO_v1c03260"/>
<evidence type="ECO:0000313" key="5">
    <source>
        <dbReference type="Proteomes" id="UP000067476"/>
    </source>
</evidence>
<dbReference type="STRING" id="216942.SLITO_v1c03260"/>
<dbReference type="EMBL" id="CP012357">
    <property type="protein sequence ID" value="AKX33981.1"/>
    <property type="molecule type" value="Genomic_DNA"/>
</dbReference>
<keyword evidence="2 4" id="KW-0067">ATP-binding</keyword>
<dbReference type="CDD" id="cd03215">
    <property type="entry name" value="ABC_Carb_Monos_II"/>
    <property type="match status" value="1"/>
</dbReference>
<evidence type="ECO:0000256" key="2">
    <source>
        <dbReference type="ARBA" id="ARBA00022840"/>
    </source>
</evidence>
<dbReference type="PANTHER" id="PTHR43790:SF4">
    <property type="entry name" value="GUANOSINE IMPORT ATP-BINDING PROTEIN NUPO"/>
    <property type="match status" value="1"/>
</dbReference>
<dbReference type="PANTHER" id="PTHR43790">
    <property type="entry name" value="CARBOHYDRATE TRANSPORT ATP-BINDING PROTEIN MG119-RELATED"/>
    <property type="match status" value="1"/>
</dbReference>
<dbReference type="CDD" id="cd03216">
    <property type="entry name" value="ABC_Carb_Monos_I"/>
    <property type="match status" value="1"/>
</dbReference>
<evidence type="ECO:0000256" key="1">
    <source>
        <dbReference type="ARBA" id="ARBA00022741"/>
    </source>
</evidence>
<protein>
    <submittedName>
        <fullName evidence="4">Ribose/galactose ABC transporter ATP-binding protein</fullName>
    </submittedName>
</protein>
<evidence type="ECO:0000313" key="4">
    <source>
        <dbReference type="EMBL" id="AKX33981.1"/>
    </source>
</evidence>
<dbReference type="PROSITE" id="PS50893">
    <property type="entry name" value="ABC_TRANSPORTER_2"/>
    <property type="match status" value="2"/>
</dbReference>
<feature type="domain" description="ABC transporter" evidence="3">
    <location>
        <begin position="7"/>
        <end position="244"/>
    </location>
</feature>
<dbReference type="AlphaFoldDB" id="A0A0K1W1C4"/>
<evidence type="ECO:0000259" key="3">
    <source>
        <dbReference type="PROSITE" id="PS50893"/>
    </source>
</evidence>
<dbReference type="GO" id="GO:0005524">
    <property type="term" value="F:ATP binding"/>
    <property type="evidence" value="ECO:0007669"/>
    <property type="project" value="UniProtKB-KW"/>
</dbReference>
<dbReference type="InterPro" id="IPR017871">
    <property type="entry name" value="ABC_transporter-like_CS"/>
</dbReference>
<feature type="domain" description="ABC transporter" evidence="3">
    <location>
        <begin position="261"/>
        <end position="509"/>
    </location>
</feature>
<dbReference type="SMART" id="SM00382">
    <property type="entry name" value="AAA"/>
    <property type="match status" value="1"/>
</dbReference>
<dbReference type="Proteomes" id="UP000067476">
    <property type="component" value="Chromosome"/>
</dbReference>
<keyword evidence="5" id="KW-1185">Reference proteome</keyword>
<dbReference type="PROSITE" id="PS00211">
    <property type="entry name" value="ABC_TRANSPORTER_1"/>
    <property type="match status" value="1"/>
</dbReference>
<dbReference type="RefSeq" id="WP_075058076.1">
    <property type="nucleotide sequence ID" value="NZ_CP012357.1"/>
</dbReference>
<organism evidence="4 5">
    <name type="scientific">Spiroplasma litorale</name>
    <dbReference type="NCBI Taxonomy" id="216942"/>
    <lineage>
        <taxon>Bacteria</taxon>
        <taxon>Bacillati</taxon>
        <taxon>Mycoplasmatota</taxon>
        <taxon>Mollicutes</taxon>
        <taxon>Entomoplasmatales</taxon>
        <taxon>Spiroplasmataceae</taxon>
        <taxon>Spiroplasma</taxon>
    </lineage>
</organism>
<dbReference type="InterPro" id="IPR027417">
    <property type="entry name" value="P-loop_NTPase"/>
</dbReference>